<dbReference type="InterPro" id="IPR017969">
    <property type="entry name" value="Heavy-metal-associated_CS"/>
</dbReference>
<dbReference type="GO" id="GO:0005886">
    <property type="term" value="C:plasma membrane"/>
    <property type="evidence" value="ECO:0007669"/>
    <property type="project" value="UniProtKB-SubCell"/>
</dbReference>
<dbReference type="SFLD" id="SFLDF00027">
    <property type="entry name" value="p-type_atpase"/>
    <property type="match status" value="1"/>
</dbReference>
<dbReference type="FunFam" id="2.70.150.10:FF:000002">
    <property type="entry name" value="Copper-transporting ATPase 1, putative"/>
    <property type="match status" value="1"/>
</dbReference>
<evidence type="ECO:0000256" key="6">
    <source>
        <dbReference type="ARBA" id="ARBA00022741"/>
    </source>
</evidence>
<dbReference type="NCBIfam" id="TIGR01494">
    <property type="entry name" value="ATPase_P-type"/>
    <property type="match status" value="1"/>
</dbReference>
<feature type="transmembrane region" description="Helical" evidence="11">
    <location>
        <begin position="414"/>
        <end position="437"/>
    </location>
</feature>
<dbReference type="AlphaFoldDB" id="Q115I2"/>
<dbReference type="PROSITE" id="PS50846">
    <property type="entry name" value="HMA_2"/>
    <property type="match status" value="1"/>
</dbReference>
<accession>Q115I2</accession>
<keyword evidence="3" id="KW-0813">Transport</keyword>
<keyword evidence="11" id="KW-1003">Cell membrane</keyword>
<keyword evidence="4 11" id="KW-0812">Transmembrane</keyword>
<dbReference type="InterPro" id="IPR008250">
    <property type="entry name" value="ATPase_P-typ_transduc_dom_A_sf"/>
</dbReference>
<dbReference type="GO" id="GO:0055070">
    <property type="term" value="P:copper ion homeostasis"/>
    <property type="evidence" value="ECO:0007669"/>
    <property type="project" value="TreeGrafter"/>
</dbReference>
<evidence type="ECO:0000256" key="8">
    <source>
        <dbReference type="ARBA" id="ARBA00022967"/>
    </source>
</evidence>
<dbReference type="GO" id="GO:0016887">
    <property type="term" value="F:ATP hydrolysis activity"/>
    <property type="evidence" value="ECO:0007669"/>
    <property type="project" value="InterPro"/>
</dbReference>
<evidence type="ECO:0000256" key="1">
    <source>
        <dbReference type="ARBA" id="ARBA00004651"/>
    </source>
</evidence>
<evidence type="ECO:0000256" key="2">
    <source>
        <dbReference type="ARBA" id="ARBA00006024"/>
    </source>
</evidence>
<dbReference type="SUPFAM" id="SSF55008">
    <property type="entry name" value="HMA, heavy metal-associated domain"/>
    <property type="match status" value="1"/>
</dbReference>
<dbReference type="eggNOG" id="COG2217">
    <property type="taxonomic scope" value="Bacteria"/>
</dbReference>
<feature type="transmembrane region" description="Helical" evidence="11">
    <location>
        <begin position="137"/>
        <end position="154"/>
    </location>
</feature>
<dbReference type="GO" id="GO:0005507">
    <property type="term" value="F:copper ion binding"/>
    <property type="evidence" value="ECO:0007669"/>
    <property type="project" value="TreeGrafter"/>
</dbReference>
<dbReference type="InterPro" id="IPR059000">
    <property type="entry name" value="ATPase_P-type_domA"/>
</dbReference>
<evidence type="ECO:0000259" key="12">
    <source>
        <dbReference type="PROSITE" id="PS50846"/>
    </source>
</evidence>
<feature type="transmembrane region" description="Helical" evidence="11">
    <location>
        <begin position="361"/>
        <end position="383"/>
    </location>
</feature>
<name>Q115I2_TRIEI</name>
<feature type="transmembrane region" description="Helical" evidence="11">
    <location>
        <begin position="750"/>
        <end position="768"/>
    </location>
</feature>
<dbReference type="EMBL" id="CP000393">
    <property type="protein sequence ID" value="ABG50842.1"/>
    <property type="molecule type" value="Genomic_DNA"/>
</dbReference>
<dbReference type="InterPro" id="IPR023298">
    <property type="entry name" value="ATPase_P-typ_TM_dom_sf"/>
</dbReference>
<dbReference type="CDD" id="cd00371">
    <property type="entry name" value="HMA"/>
    <property type="match status" value="1"/>
</dbReference>
<dbReference type="InterPro" id="IPR036163">
    <property type="entry name" value="HMA_dom_sf"/>
</dbReference>
<dbReference type="InterPro" id="IPR018303">
    <property type="entry name" value="ATPase_P-typ_P_site"/>
</dbReference>
<dbReference type="CDD" id="cd02094">
    <property type="entry name" value="P-type_ATPase_Cu-like"/>
    <property type="match status" value="1"/>
</dbReference>
<evidence type="ECO:0000256" key="7">
    <source>
        <dbReference type="ARBA" id="ARBA00022840"/>
    </source>
</evidence>
<keyword evidence="8" id="KW-1278">Translocase</keyword>
<evidence type="ECO:0000256" key="9">
    <source>
        <dbReference type="ARBA" id="ARBA00022989"/>
    </source>
</evidence>
<evidence type="ECO:0000256" key="5">
    <source>
        <dbReference type="ARBA" id="ARBA00022723"/>
    </source>
</evidence>
<proteinExistence type="inferred from homology"/>
<keyword evidence="10 11" id="KW-0472">Membrane</keyword>
<dbReference type="Gene3D" id="3.40.1110.10">
    <property type="entry name" value="Calcium-transporting ATPase, cytoplasmic domain N"/>
    <property type="match status" value="1"/>
</dbReference>
<keyword evidence="5 11" id="KW-0479">Metal-binding</keyword>
<dbReference type="RefSeq" id="WP_011611218.1">
    <property type="nucleotide sequence ID" value="NC_008312.1"/>
</dbReference>
<dbReference type="InterPro" id="IPR023299">
    <property type="entry name" value="ATPase_P-typ_cyto_dom_N"/>
</dbReference>
<dbReference type="Pfam" id="PF00403">
    <property type="entry name" value="HMA"/>
    <property type="match status" value="1"/>
</dbReference>
<evidence type="ECO:0000256" key="11">
    <source>
        <dbReference type="RuleBase" id="RU362081"/>
    </source>
</evidence>
<dbReference type="Gene3D" id="2.70.150.10">
    <property type="entry name" value="Calcium-transporting ATPase, cytoplasmic transduction domain A"/>
    <property type="match status" value="1"/>
</dbReference>
<gene>
    <name evidence="13" type="ordered locus">Tery_1562</name>
</gene>
<dbReference type="SUPFAM" id="SSF56784">
    <property type="entry name" value="HAD-like"/>
    <property type="match status" value="1"/>
</dbReference>
<dbReference type="InterPro" id="IPR036412">
    <property type="entry name" value="HAD-like_sf"/>
</dbReference>
<dbReference type="PROSITE" id="PS01047">
    <property type="entry name" value="HMA_1"/>
    <property type="match status" value="1"/>
</dbReference>
<dbReference type="SUPFAM" id="SSF81665">
    <property type="entry name" value="Calcium ATPase, transmembrane domain M"/>
    <property type="match status" value="1"/>
</dbReference>
<dbReference type="GO" id="GO:0005524">
    <property type="term" value="F:ATP binding"/>
    <property type="evidence" value="ECO:0007669"/>
    <property type="project" value="UniProtKB-UniRule"/>
</dbReference>
<reference evidence="13" key="1">
    <citation type="submission" date="2006-06" db="EMBL/GenBank/DDBJ databases">
        <title>Complete sequence of Trichodesmium erythraeum IMS101.</title>
        <authorList>
            <consortium name="US DOE Joint Genome Institute"/>
            <person name="Copeland A."/>
            <person name="Lucas S."/>
            <person name="Lapidus A."/>
            <person name="Barry K."/>
            <person name="Detter J.C."/>
            <person name="Glavina del Rio T."/>
            <person name="Hammon N."/>
            <person name="Israni S."/>
            <person name="Dalin E."/>
            <person name="Tice H."/>
            <person name="Pitluck S."/>
            <person name="Kiss H."/>
            <person name="Munk A.C."/>
            <person name="Brettin T."/>
            <person name="Bruce D."/>
            <person name="Han C."/>
            <person name="Tapia R."/>
            <person name="Gilna P."/>
            <person name="Schmutz J."/>
            <person name="Larimer F."/>
            <person name="Land M."/>
            <person name="Hauser L."/>
            <person name="Kyrpides N."/>
            <person name="Kim E."/>
            <person name="Richardson P."/>
        </authorList>
    </citation>
    <scope>NUCLEOTIDE SEQUENCE [LARGE SCALE GENOMIC DNA]</scope>
    <source>
        <strain evidence="13">IMS101</strain>
    </source>
</reference>
<dbReference type="FunFam" id="3.30.70.100:FF:000001">
    <property type="entry name" value="ATPase copper transporting beta"/>
    <property type="match status" value="1"/>
</dbReference>
<sequence>MQVTPKRETTIHNSLPETITLDVSGMKCAGCVKAVERQLNQQIGVISARVNLATEVATVECEKDQIDPNILAQKLTDNGFPTQPRLDNSKNYAAQKQTERHRQEIKQQIWRIAIASLLLILSSIGHLGHFIGSEIPILGNIWFHAVLASLALLVPGREIIIDGARSLSRNAPNMNTLVGLGAVTAYTTSIVALLVPELGWECFFDEPVMILGFILLGKTLEQQARYRAASTLHSLIALQPATARLVSAPKCNNNSSEPLEIPASQVKVGEYLQVLPGEKFPVDGKICDGKTTVDESMLTGESIPVVKEFGSNVAAGTINKSSTIVMQTTHTGSETTLAQIIKLVETAQTRKAPIQNLADTVAGYFTYGVMTIAAITFLFWYFVGTNIWSEVLQTSSHQGIMTYSTSPLLLSLKLAIAVLVIACPCALGLATPTAILVGSSVGAQRGLLIKGGDVLEKVHELDTIVFDKTGTLTTGHPTVTNIVGNNPELLLRVAATVESGTSHPLAEAILQKAQEENVELLSATDFYTEPGLGASAIVDGKLALVGNLEWLKNYQIVVEPENVPTLTDKTAVYVSFDRALLGLIEVSDTLRDDALVTVKSLQDVGLKVMLLTGDRACVAKVIAQQLGLTAENMLAEVPPEGKAEAIAALQSKGEKVGMVGDGINDAPALAQANVGIGMQTGTDVAMETADIVLMQNKLMDVVESIKLSRATFNKIRQNLFWAFAYNIVGIPVAMGVLLPSLGIILNPSAAGALMAFSSVSVVTNSLLLRNRNC</sequence>
<dbReference type="InterPro" id="IPR023214">
    <property type="entry name" value="HAD_sf"/>
</dbReference>
<dbReference type="PROSITE" id="PS00154">
    <property type="entry name" value="ATPASE_E1_E2"/>
    <property type="match status" value="1"/>
</dbReference>
<keyword evidence="9 11" id="KW-1133">Transmembrane helix</keyword>
<dbReference type="SUPFAM" id="SSF81653">
    <property type="entry name" value="Calcium ATPase, transduction domain A"/>
    <property type="match status" value="1"/>
</dbReference>
<dbReference type="NCBIfam" id="TIGR01525">
    <property type="entry name" value="ATPase-IB_hvy"/>
    <property type="match status" value="1"/>
</dbReference>
<dbReference type="PRINTS" id="PR00120">
    <property type="entry name" value="HATPASE"/>
</dbReference>
<feature type="domain" description="HMA" evidence="12">
    <location>
        <begin position="17"/>
        <end position="83"/>
    </location>
</feature>
<evidence type="ECO:0000313" key="13">
    <source>
        <dbReference type="EMBL" id="ABG50842.1"/>
    </source>
</evidence>
<dbReference type="InterPro" id="IPR001757">
    <property type="entry name" value="P_typ_ATPase"/>
</dbReference>
<dbReference type="STRING" id="203124.Tery_1562"/>
<evidence type="ECO:0000256" key="4">
    <source>
        <dbReference type="ARBA" id="ARBA00022692"/>
    </source>
</evidence>
<feature type="transmembrane region" description="Helical" evidence="11">
    <location>
        <begin position="109"/>
        <end position="131"/>
    </location>
</feature>
<dbReference type="Gene3D" id="3.40.50.1000">
    <property type="entry name" value="HAD superfamily/HAD-like"/>
    <property type="match status" value="1"/>
</dbReference>
<dbReference type="PRINTS" id="PR00119">
    <property type="entry name" value="CATATPASE"/>
</dbReference>
<keyword evidence="7 11" id="KW-0067">ATP-binding</keyword>
<organism evidence="13">
    <name type="scientific">Trichodesmium erythraeum (strain IMS101)</name>
    <dbReference type="NCBI Taxonomy" id="203124"/>
    <lineage>
        <taxon>Bacteria</taxon>
        <taxon>Bacillati</taxon>
        <taxon>Cyanobacteriota</taxon>
        <taxon>Cyanophyceae</taxon>
        <taxon>Oscillatoriophycideae</taxon>
        <taxon>Oscillatoriales</taxon>
        <taxon>Microcoleaceae</taxon>
        <taxon>Trichodesmium</taxon>
    </lineage>
</organism>
<dbReference type="InterPro" id="IPR006121">
    <property type="entry name" value="HMA_dom"/>
</dbReference>
<dbReference type="InterPro" id="IPR044492">
    <property type="entry name" value="P_typ_ATPase_HD_dom"/>
</dbReference>
<comment type="subcellular location">
    <subcellularLocation>
        <location evidence="1">Cell membrane</location>
        <topology evidence="1">Multi-pass membrane protein</topology>
    </subcellularLocation>
</comment>
<protein>
    <submittedName>
        <fullName evidence="13">Heavy metal translocating P-type ATPase</fullName>
    </submittedName>
</protein>
<evidence type="ECO:0000256" key="10">
    <source>
        <dbReference type="ARBA" id="ARBA00023136"/>
    </source>
</evidence>
<dbReference type="HOGENOM" id="CLU_001771_0_3_3"/>
<dbReference type="Pfam" id="PF00702">
    <property type="entry name" value="Hydrolase"/>
    <property type="match status" value="1"/>
</dbReference>
<dbReference type="SFLD" id="SFLDG00002">
    <property type="entry name" value="C1.7:_P-type_atpase_like"/>
    <property type="match status" value="1"/>
</dbReference>
<dbReference type="PANTHER" id="PTHR43520:SF19">
    <property type="entry name" value="COPPER-TRANSPORTING ATPASE PAA2, CHLOROPLASTIC"/>
    <property type="match status" value="1"/>
</dbReference>
<dbReference type="InterPro" id="IPR027256">
    <property type="entry name" value="P-typ_ATPase_IB"/>
</dbReference>
<dbReference type="SFLD" id="SFLDS00003">
    <property type="entry name" value="Haloacid_Dehalogenase"/>
    <property type="match status" value="1"/>
</dbReference>
<feature type="transmembrane region" description="Helical" evidence="11">
    <location>
        <begin position="719"/>
        <end position="744"/>
    </location>
</feature>
<dbReference type="OrthoDB" id="438550at2"/>
<dbReference type="GO" id="GO:0043682">
    <property type="term" value="F:P-type divalent copper transporter activity"/>
    <property type="evidence" value="ECO:0007669"/>
    <property type="project" value="TreeGrafter"/>
</dbReference>
<keyword evidence="6 11" id="KW-0547">Nucleotide-binding</keyword>
<dbReference type="PANTHER" id="PTHR43520">
    <property type="entry name" value="ATP7, ISOFORM B"/>
    <property type="match status" value="1"/>
</dbReference>
<dbReference type="Gene3D" id="3.30.70.100">
    <property type="match status" value="1"/>
</dbReference>
<evidence type="ECO:0000256" key="3">
    <source>
        <dbReference type="ARBA" id="ARBA00022448"/>
    </source>
</evidence>
<dbReference type="KEGG" id="ter:Tery_1562"/>
<comment type="similarity">
    <text evidence="2 11">Belongs to the cation transport ATPase (P-type) (TC 3.A.3) family. Type IB subfamily.</text>
</comment>
<dbReference type="Pfam" id="PF00122">
    <property type="entry name" value="E1-E2_ATPase"/>
    <property type="match status" value="1"/>
</dbReference>